<feature type="compositionally biased region" description="Basic and acidic residues" evidence="1">
    <location>
        <begin position="682"/>
        <end position="691"/>
    </location>
</feature>
<dbReference type="GO" id="GO:0008154">
    <property type="term" value="P:actin polymerization or depolymerization"/>
    <property type="evidence" value="ECO:0007669"/>
    <property type="project" value="TreeGrafter"/>
</dbReference>
<dbReference type="InterPro" id="IPR025118">
    <property type="entry name" value="DUF4045"/>
</dbReference>
<dbReference type="InterPro" id="IPR057226">
    <property type="entry name" value="DUF7904"/>
</dbReference>
<feature type="compositionally biased region" description="Low complexity" evidence="1">
    <location>
        <begin position="1149"/>
        <end position="1158"/>
    </location>
</feature>
<feature type="compositionally biased region" description="Basic and acidic residues" evidence="1">
    <location>
        <begin position="718"/>
        <end position="728"/>
    </location>
</feature>
<reference evidence="4 5" key="1">
    <citation type="journal article" date="2018" name="BMC Genomics">
        <title>Genomic evidence for intraspecific hybridization in a clonal and extremely halotolerant yeast.</title>
        <authorList>
            <person name="Gostincar C."/>
            <person name="Stajich J.E."/>
            <person name="Zupancic J."/>
            <person name="Zalar P."/>
            <person name="Gunde-Cimerman N."/>
        </authorList>
    </citation>
    <scope>NUCLEOTIDE SEQUENCE [LARGE SCALE GENOMIC DNA]</scope>
    <source>
        <strain evidence="4 5">EXF-2682</strain>
    </source>
</reference>
<feature type="compositionally biased region" description="Basic residues" evidence="1">
    <location>
        <begin position="935"/>
        <end position="945"/>
    </location>
</feature>
<dbReference type="GO" id="GO:0005737">
    <property type="term" value="C:cytoplasm"/>
    <property type="evidence" value="ECO:0007669"/>
    <property type="project" value="TreeGrafter"/>
</dbReference>
<feature type="domain" description="DUF4045" evidence="2">
    <location>
        <begin position="2"/>
        <end position="752"/>
    </location>
</feature>
<dbReference type="Proteomes" id="UP000269276">
    <property type="component" value="Unassembled WGS sequence"/>
</dbReference>
<comment type="caution">
    <text evidence="4">The sequence shown here is derived from an EMBL/GenBank/DDBJ whole genome shotgun (WGS) entry which is preliminary data.</text>
</comment>
<feature type="compositionally biased region" description="Basic and acidic residues" evidence="1">
    <location>
        <begin position="593"/>
        <end position="610"/>
    </location>
</feature>
<feature type="compositionally biased region" description="Basic and acidic residues" evidence="1">
    <location>
        <begin position="736"/>
        <end position="771"/>
    </location>
</feature>
<accession>A0A3M7DUD1</accession>
<feature type="compositionally biased region" description="Low complexity" evidence="1">
    <location>
        <begin position="254"/>
        <end position="282"/>
    </location>
</feature>
<feature type="compositionally biased region" description="Polar residues" evidence="1">
    <location>
        <begin position="470"/>
        <end position="480"/>
    </location>
</feature>
<feature type="compositionally biased region" description="Polar residues" evidence="1">
    <location>
        <begin position="1009"/>
        <end position="1018"/>
    </location>
</feature>
<feature type="compositionally biased region" description="Low complexity" evidence="1">
    <location>
        <begin position="891"/>
        <end position="902"/>
    </location>
</feature>
<feature type="compositionally biased region" description="Low complexity" evidence="1">
    <location>
        <begin position="972"/>
        <end position="983"/>
    </location>
</feature>
<dbReference type="OrthoDB" id="6375767at2759"/>
<evidence type="ECO:0000313" key="5">
    <source>
        <dbReference type="Proteomes" id="UP000269276"/>
    </source>
</evidence>
<protein>
    <submittedName>
        <fullName evidence="4">Uncharacterized protein</fullName>
    </submittedName>
</protein>
<gene>
    <name evidence="4" type="ORF">D0863_07432</name>
</gene>
<dbReference type="Pfam" id="PF25480">
    <property type="entry name" value="DUF7904"/>
    <property type="match status" value="1"/>
</dbReference>
<dbReference type="PANTHER" id="PTHR11977:SF133">
    <property type="entry name" value="DUF4045 DOMAIN-CONTAINING PROTEIN"/>
    <property type="match status" value="1"/>
</dbReference>
<dbReference type="GO" id="GO:0051016">
    <property type="term" value="P:barbed-end actin filament capping"/>
    <property type="evidence" value="ECO:0007669"/>
    <property type="project" value="TreeGrafter"/>
</dbReference>
<evidence type="ECO:0000259" key="3">
    <source>
        <dbReference type="Pfam" id="PF25480"/>
    </source>
</evidence>
<sequence>MSDEAASFLASIAELKQRREQQDMERIQALEEDIRRRRAFREERARSISPDKPAQANHSDHAAELRSPATTLGTSPSLPPTMEKPTAPEAPPSPTKDIPEFTGFKSVRSSTSSANANAPQTPDRNSHASPPPSASSLARRGTLSWQQRRPGSRGGSRPTSSMGPDASAGATHAQTEEREPNREDITASLSKRDPSWFRQTADRGTGSAAYRRSQDDESGKYQSFTSRRGLPGMQPESSQDIEKPVAPSEQESATSGPTSRSTSIRGSGTSSHRFSASTSTSTNTKPDLKSLIEQDAGQQEAYPVSETSSTAESQTSSGRTMTMSNSQARLGSTAERPGSPTKGMGGFVQSAIMKRSDSVNKRWSAQPSGSLSRHNSMASARSGYGGLQGSYSMPKLEPTPGSKESSHEPSSRPTSSSSNLTNLTMTQGGEKDDTFTKPTMSRHGRSKSVFSSHSAAGEDGATSPPGSPSKRFSPTKSSWIESALTRPESPKPSAAKNTQPSWMANIAKAKAERASADSTPRPGTPKKEEGEGSRPGSPTKAPFGQSMLKRSDSRDLGLPVRSSTPPFMKEPPQTPAQKPLTLPGVGPSQETDPPLKEDPVLEEKAEKSEVAEPVQQAPAEPPKNTKSIDEAPPSTDSMTDRAEPMKSPPIPISTKPKPEIAPKPETAPKPMTDFRSTLRSRPPPEPKKQETPEFLSKFGSLRKAQTEKYVAPDTFRANIERGKADLNKTDGPVKTPRRDELRESLLAKKDDWQKAKEEGRELPGAVHERKASANAPAPPSKPEGLARRDMLNRSESKGSVPGLDRGREATPEALARHKSLKDRPKVEPPPAKQVSEPVPSPASSQEPSTIEPLARQTSEPSSIQQPQRSSETSKLAARFNPGLANMLARGPPAMNNSSNPPSRTASPVVPDQTSSAASPAGEPKAGEPLQDMRKGRAKGPKKSKRGAANTEVSNARQEAAPPLDESRSQHTPETAAESPAEVPAPAPEQTQKPRAPPGSTASIMMASLRGSNQPQEVSKSGEKPVTPAKSPSLSMKPAESPKERGNDSVPEFAGFGSFKNKAPMPLPDDNKENNDESRPAAKSAAAFWNRQASPKRSEAPPQIQLPSQKDEEAAMRSAGLLASSPARTGGSSGTGDGNSLSVQKSNGQASTPPASTGAPPKPTKSSRIVSGQLGEASLNRGVVDSVAEPTTEAEGLLAKAFGSIPTATKNCTVDVPTTVRESRTEAIGDVKTIRKSVQEVAHDGTLENLRPREEYTLYDEAVYVCVYSIVNAKSKVSTVYVWQGASAIAPAKDQGQTVAKRLAREHSAQIRIVQQGQEPVAFIQALGGILVTRRGASQTAPKQYMLCGRKHIGNIAFDEVDYSVQSLCPGFVYLISFPVTLQETKLYLWKGLSCSTDEISAARLAAMDLSETGEIIEVDNGAEFASFLKIFGRGTMKLNVPKQSELMKQKATAPEKFEAKLFKVQQPEQKGGLFAMFTRRPSWNSSVSRSPSRDGQEIKVEVKHISPFTQTDMEAEGIYILDATLQLYVLVGPLFPSQQETSRNAVLGQALLFAQEYIAAVEAERQVKQEGFVLLNGVPQDLKVLFRHWDDSKGLWGTAGLMAGSSPYSGNELKLLPLKEVVGTVCRE</sequence>
<name>A0A3M7DUD1_HORWE</name>
<dbReference type="EMBL" id="QWIP01000252">
    <property type="protein sequence ID" value="RMY67969.1"/>
    <property type="molecule type" value="Genomic_DNA"/>
</dbReference>
<dbReference type="InterPro" id="IPR029006">
    <property type="entry name" value="ADF-H/Gelsolin-like_dom_sf"/>
</dbReference>
<dbReference type="GO" id="GO:0051014">
    <property type="term" value="P:actin filament severing"/>
    <property type="evidence" value="ECO:0007669"/>
    <property type="project" value="TreeGrafter"/>
</dbReference>
<dbReference type="Gene3D" id="3.40.20.10">
    <property type="entry name" value="Severin"/>
    <property type="match status" value="3"/>
</dbReference>
<evidence type="ECO:0000259" key="2">
    <source>
        <dbReference type="Pfam" id="PF13254"/>
    </source>
</evidence>
<feature type="compositionally biased region" description="Polar residues" evidence="1">
    <location>
        <begin position="107"/>
        <end position="123"/>
    </location>
</feature>
<feature type="compositionally biased region" description="Low complexity" evidence="1">
    <location>
        <begin position="411"/>
        <end position="423"/>
    </location>
</feature>
<proteinExistence type="predicted"/>
<dbReference type="SUPFAM" id="SSF55753">
    <property type="entry name" value="Actin depolymerizing proteins"/>
    <property type="match status" value="2"/>
</dbReference>
<feature type="compositionally biased region" description="Polar residues" evidence="1">
    <location>
        <begin position="318"/>
        <end position="330"/>
    </location>
</feature>
<dbReference type="InterPro" id="IPR007122">
    <property type="entry name" value="Villin/Gelsolin"/>
</dbReference>
<feature type="compositionally biased region" description="Basic and acidic residues" evidence="1">
    <location>
        <begin position="784"/>
        <end position="796"/>
    </location>
</feature>
<dbReference type="GO" id="GO:0005546">
    <property type="term" value="F:phosphatidylinositol-4,5-bisphosphate binding"/>
    <property type="evidence" value="ECO:0007669"/>
    <property type="project" value="TreeGrafter"/>
</dbReference>
<dbReference type="VEuPathDB" id="FungiDB:BTJ68_10220"/>
<feature type="region of interest" description="Disordered" evidence="1">
    <location>
        <begin position="712"/>
        <end position="1167"/>
    </location>
</feature>
<evidence type="ECO:0000256" key="1">
    <source>
        <dbReference type="SAM" id="MobiDB-lite"/>
    </source>
</evidence>
<evidence type="ECO:0000313" key="4">
    <source>
        <dbReference type="EMBL" id="RMY67969.1"/>
    </source>
</evidence>
<feature type="compositionally biased region" description="Low complexity" evidence="1">
    <location>
        <begin position="67"/>
        <end position="76"/>
    </location>
</feature>
<dbReference type="Pfam" id="PF13254">
    <property type="entry name" value="DUF4045"/>
    <property type="match status" value="1"/>
</dbReference>
<dbReference type="PANTHER" id="PTHR11977">
    <property type="entry name" value="VILLIN"/>
    <property type="match status" value="1"/>
</dbReference>
<dbReference type="GO" id="GO:0051015">
    <property type="term" value="F:actin filament binding"/>
    <property type="evidence" value="ECO:0007669"/>
    <property type="project" value="InterPro"/>
</dbReference>
<feature type="compositionally biased region" description="Basic and acidic residues" evidence="1">
    <location>
        <begin position="174"/>
        <end position="195"/>
    </location>
</feature>
<feature type="compositionally biased region" description="Polar residues" evidence="1">
    <location>
        <begin position="361"/>
        <end position="379"/>
    </location>
</feature>
<feature type="compositionally biased region" description="Low complexity" evidence="1">
    <location>
        <begin position="155"/>
        <end position="164"/>
    </location>
</feature>
<feature type="region of interest" description="Disordered" evidence="1">
    <location>
        <begin position="41"/>
        <end position="700"/>
    </location>
</feature>
<feature type="compositionally biased region" description="Basic and acidic residues" evidence="1">
    <location>
        <begin position="1068"/>
        <end position="1079"/>
    </location>
</feature>
<dbReference type="GO" id="GO:0015629">
    <property type="term" value="C:actin cytoskeleton"/>
    <property type="evidence" value="ECO:0007669"/>
    <property type="project" value="TreeGrafter"/>
</dbReference>
<feature type="compositionally biased region" description="Polar residues" evidence="1">
    <location>
        <begin position="855"/>
        <end position="873"/>
    </location>
</feature>
<organism evidence="4 5">
    <name type="scientific">Hortaea werneckii</name>
    <name type="common">Black yeast</name>
    <name type="synonym">Cladosporium werneckii</name>
    <dbReference type="NCBI Taxonomy" id="91943"/>
    <lineage>
        <taxon>Eukaryota</taxon>
        <taxon>Fungi</taxon>
        <taxon>Dikarya</taxon>
        <taxon>Ascomycota</taxon>
        <taxon>Pezizomycotina</taxon>
        <taxon>Dothideomycetes</taxon>
        <taxon>Dothideomycetidae</taxon>
        <taxon>Mycosphaerellales</taxon>
        <taxon>Teratosphaeriaceae</taxon>
        <taxon>Hortaea</taxon>
    </lineage>
</organism>
<dbReference type="SMART" id="SM00262">
    <property type="entry name" value="GEL"/>
    <property type="match status" value="2"/>
</dbReference>
<feature type="compositionally biased region" description="Low complexity" evidence="1">
    <location>
        <begin position="305"/>
        <end position="317"/>
    </location>
</feature>
<feature type="domain" description="DUF7904" evidence="3">
    <location>
        <begin position="1237"/>
        <end position="1334"/>
    </location>
</feature>